<dbReference type="OrthoDB" id="4777915at2759"/>
<dbReference type="InParanoid" id="A0A1V8TQE9"/>
<comment type="caution">
    <text evidence="2">The sequence shown here is derived from an EMBL/GenBank/DDBJ whole genome shotgun (WGS) entry which is preliminary data.</text>
</comment>
<evidence type="ECO:0000256" key="1">
    <source>
        <dbReference type="SAM" id="MobiDB-lite"/>
    </source>
</evidence>
<gene>
    <name evidence="2" type="ORF">B0A48_01838</name>
</gene>
<feature type="compositionally biased region" description="Acidic residues" evidence="1">
    <location>
        <begin position="266"/>
        <end position="275"/>
    </location>
</feature>
<name>A0A1V8TQE9_9PEZI</name>
<sequence>MDRLVEAFTRVQRGISVQQDILKAISDLDNGSLTPADVSVELKVGVLDLPDVDDLDASVQTKSSSSRTNLVNRAVDSPSDLTTDEISLLKKRYWLDQTDAEAARQSSALSGLLAVSQGHWKETTEQLKRVRSLVCEEREEDAIFEAAIEEWRRSMNDLKSGQSAEVEKQLERAQPWVKRMWEEDKGEKRWGFMMFVHPEVEEDGWREHMDGLLFHAQDAVGCGGAAIGGQWKLQQLRWPADDGQEMPSEELGSHTTAPVQPVEHETEAEDDDDRQTDDGESHMVSIAEDLLPPPEALFVRLRQQFRSLSRRPAKRRKLDDSDETATTSDGILINVFLVVSDQSMESQFNESAHPDDAWLWAVDPDYEDKAPLDTPADSDTSNEYRGYLRVRVQQLVNNFYDLRRFHEQEYSLKQLWQAAQHSGHKAFVSVKQDEPRMYRSEPGGVGSALRKTGTKRIVYSIDDL</sequence>
<organism evidence="2 3">
    <name type="scientific">Cryoendolithus antarcticus</name>
    <dbReference type="NCBI Taxonomy" id="1507870"/>
    <lineage>
        <taxon>Eukaryota</taxon>
        <taxon>Fungi</taxon>
        <taxon>Dikarya</taxon>
        <taxon>Ascomycota</taxon>
        <taxon>Pezizomycotina</taxon>
        <taxon>Dothideomycetes</taxon>
        <taxon>Dothideomycetidae</taxon>
        <taxon>Cladosporiales</taxon>
        <taxon>Cladosporiaceae</taxon>
        <taxon>Cryoendolithus</taxon>
    </lineage>
</organism>
<accession>A0A1V8TQE9</accession>
<keyword evidence="3" id="KW-1185">Reference proteome</keyword>
<protein>
    <submittedName>
        <fullName evidence="2">Uncharacterized protein</fullName>
    </submittedName>
</protein>
<feature type="region of interest" description="Disordered" evidence="1">
    <location>
        <begin position="242"/>
        <end position="280"/>
    </location>
</feature>
<dbReference type="EMBL" id="NAJO01000003">
    <property type="protein sequence ID" value="OQO13609.1"/>
    <property type="molecule type" value="Genomic_DNA"/>
</dbReference>
<dbReference type="Proteomes" id="UP000192596">
    <property type="component" value="Unassembled WGS sequence"/>
</dbReference>
<dbReference type="AlphaFoldDB" id="A0A1V8TQE9"/>
<evidence type="ECO:0000313" key="2">
    <source>
        <dbReference type="EMBL" id="OQO13609.1"/>
    </source>
</evidence>
<evidence type="ECO:0000313" key="3">
    <source>
        <dbReference type="Proteomes" id="UP000192596"/>
    </source>
</evidence>
<proteinExistence type="predicted"/>
<reference evidence="3" key="1">
    <citation type="submission" date="2017-03" db="EMBL/GenBank/DDBJ databases">
        <title>Genomes of endolithic fungi from Antarctica.</title>
        <authorList>
            <person name="Coleine C."/>
            <person name="Masonjones S."/>
            <person name="Stajich J.E."/>
        </authorList>
    </citation>
    <scope>NUCLEOTIDE SEQUENCE [LARGE SCALE GENOMIC DNA]</scope>
    <source>
        <strain evidence="3">CCFEE 5527</strain>
    </source>
</reference>
<dbReference type="STRING" id="1507870.A0A1V8TQE9"/>